<dbReference type="Proteomes" id="UP001165960">
    <property type="component" value="Unassembled WGS sequence"/>
</dbReference>
<reference evidence="1" key="1">
    <citation type="submission" date="2022-04" db="EMBL/GenBank/DDBJ databases">
        <title>Genome of the entomopathogenic fungus Entomophthora muscae.</title>
        <authorList>
            <person name="Elya C."/>
            <person name="Lovett B.R."/>
            <person name="Lee E."/>
            <person name="Macias A.M."/>
            <person name="Hajek A.E."/>
            <person name="De Bivort B.L."/>
            <person name="Kasson M.T."/>
            <person name="De Fine Licht H.H."/>
            <person name="Stajich J.E."/>
        </authorList>
    </citation>
    <scope>NUCLEOTIDE SEQUENCE</scope>
    <source>
        <strain evidence="1">Berkeley</strain>
    </source>
</reference>
<evidence type="ECO:0000313" key="2">
    <source>
        <dbReference type="Proteomes" id="UP001165960"/>
    </source>
</evidence>
<proteinExistence type="predicted"/>
<keyword evidence="2" id="KW-1185">Reference proteome</keyword>
<gene>
    <name evidence="1" type="ORF">DSO57_1001438</name>
</gene>
<sequence length="254" mass="28089">MILQPAHFSLQQLRPVLKLLLQQKSLNFHLANISPACKPPNMWTVTASHANTQASQGVSASQPPLTSQARNSSLNPRQKLLSMPATKVSYTKVIGNNEVTYTSAMYPVVTWPRTLDPRVATSCPRVFDTSYEPLTTTVEPSVPVSYATIDGASITKRDPTFYTKVPIPCIKPASQDATVLAKGWRQLTDSEREALLNCLNRGMAVWNIASQFGVTARYIANINTKYDNTRQIAKSAKAKWQPSLLQPTYLKAIK</sequence>
<organism evidence="1 2">
    <name type="scientific">Entomophthora muscae</name>
    <dbReference type="NCBI Taxonomy" id="34485"/>
    <lineage>
        <taxon>Eukaryota</taxon>
        <taxon>Fungi</taxon>
        <taxon>Fungi incertae sedis</taxon>
        <taxon>Zoopagomycota</taxon>
        <taxon>Entomophthoromycotina</taxon>
        <taxon>Entomophthoromycetes</taxon>
        <taxon>Entomophthorales</taxon>
        <taxon>Entomophthoraceae</taxon>
        <taxon>Entomophthora</taxon>
    </lineage>
</organism>
<dbReference type="EMBL" id="QTSX02002843">
    <property type="protein sequence ID" value="KAJ9074964.1"/>
    <property type="molecule type" value="Genomic_DNA"/>
</dbReference>
<evidence type="ECO:0000313" key="1">
    <source>
        <dbReference type="EMBL" id="KAJ9074964.1"/>
    </source>
</evidence>
<name>A0ACC2TJR4_9FUNG</name>
<accession>A0ACC2TJR4</accession>
<protein>
    <submittedName>
        <fullName evidence="1">Uncharacterized protein</fullName>
    </submittedName>
</protein>
<comment type="caution">
    <text evidence="1">The sequence shown here is derived from an EMBL/GenBank/DDBJ whole genome shotgun (WGS) entry which is preliminary data.</text>
</comment>